<accession>A0A6M8HUM7</accession>
<feature type="chain" id="PRO_5027082345" evidence="1">
    <location>
        <begin position="21"/>
        <end position="56"/>
    </location>
</feature>
<dbReference type="EMBL" id="CP053708">
    <property type="protein sequence ID" value="QKE92249.1"/>
    <property type="molecule type" value="Genomic_DNA"/>
</dbReference>
<gene>
    <name evidence="2" type="ORF">HN018_21415</name>
</gene>
<organism evidence="2 3">
    <name type="scientific">Lichenicola cladoniae</name>
    <dbReference type="NCBI Taxonomy" id="1484109"/>
    <lineage>
        <taxon>Bacteria</taxon>
        <taxon>Pseudomonadati</taxon>
        <taxon>Pseudomonadota</taxon>
        <taxon>Alphaproteobacteria</taxon>
        <taxon>Acetobacterales</taxon>
        <taxon>Acetobacteraceae</taxon>
        <taxon>Lichenicola</taxon>
    </lineage>
</organism>
<dbReference type="PROSITE" id="PS51257">
    <property type="entry name" value="PROKAR_LIPOPROTEIN"/>
    <property type="match status" value="1"/>
</dbReference>
<dbReference type="KEGG" id="lck:HN018_21415"/>
<feature type="signal peptide" evidence="1">
    <location>
        <begin position="1"/>
        <end position="20"/>
    </location>
</feature>
<name>A0A6M8HUM7_9PROT</name>
<evidence type="ECO:0000313" key="2">
    <source>
        <dbReference type="EMBL" id="QKE92249.1"/>
    </source>
</evidence>
<keyword evidence="1" id="KW-0732">Signal</keyword>
<dbReference type="Proteomes" id="UP000500767">
    <property type="component" value="Chromosome"/>
</dbReference>
<evidence type="ECO:0000256" key="1">
    <source>
        <dbReference type="SAM" id="SignalP"/>
    </source>
</evidence>
<protein>
    <submittedName>
        <fullName evidence="2">Uncharacterized protein</fullName>
    </submittedName>
</protein>
<evidence type="ECO:0000313" key="3">
    <source>
        <dbReference type="Proteomes" id="UP000500767"/>
    </source>
</evidence>
<dbReference type="RefSeq" id="WP_171836915.1">
    <property type="nucleotide sequence ID" value="NZ_CP053708.1"/>
</dbReference>
<dbReference type="AlphaFoldDB" id="A0A6M8HUM7"/>
<proteinExistence type="predicted"/>
<sequence>MTIRALGCMATLLTAGLLTACSSSFGGGGSSPSRTYVVMPNGEAVPAQVTTRPPGG</sequence>
<keyword evidence="3" id="KW-1185">Reference proteome</keyword>
<reference evidence="2 3" key="1">
    <citation type="journal article" date="2014" name="World J. Microbiol. Biotechnol.">
        <title>Biodiversity and physiological characteristics of Antarctic and Arctic lichens-associated bacteria.</title>
        <authorList>
            <person name="Lee Y.M."/>
            <person name="Kim E.H."/>
            <person name="Lee H.K."/>
            <person name="Hong S.G."/>
        </authorList>
    </citation>
    <scope>NUCLEOTIDE SEQUENCE [LARGE SCALE GENOMIC DNA]</scope>
    <source>
        <strain evidence="2 3">PAMC 26569</strain>
    </source>
</reference>